<dbReference type="CDD" id="cd12148">
    <property type="entry name" value="fungal_TF_MHR"/>
    <property type="match status" value="1"/>
</dbReference>
<keyword evidence="4" id="KW-0804">Transcription</keyword>
<dbReference type="GeneID" id="25275268"/>
<protein>
    <recommendedName>
        <fullName evidence="8">Transcription factor domain-containing protein</fullName>
    </recommendedName>
</protein>
<evidence type="ECO:0000256" key="1">
    <source>
        <dbReference type="ARBA" id="ARBA00004123"/>
    </source>
</evidence>
<dbReference type="STRING" id="1182545.A0A072PQI2"/>
<dbReference type="VEuPathDB" id="FungiDB:A1O9_00316"/>
<organism evidence="6 7">
    <name type="scientific">Exophiala aquamarina CBS 119918</name>
    <dbReference type="NCBI Taxonomy" id="1182545"/>
    <lineage>
        <taxon>Eukaryota</taxon>
        <taxon>Fungi</taxon>
        <taxon>Dikarya</taxon>
        <taxon>Ascomycota</taxon>
        <taxon>Pezizomycotina</taxon>
        <taxon>Eurotiomycetes</taxon>
        <taxon>Chaetothyriomycetidae</taxon>
        <taxon>Chaetothyriales</taxon>
        <taxon>Herpotrichiellaceae</taxon>
        <taxon>Exophiala</taxon>
    </lineage>
</organism>
<evidence type="ECO:0000313" key="6">
    <source>
        <dbReference type="EMBL" id="KEF62344.1"/>
    </source>
</evidence>
<name>A0A072PQI2_9EURO</name>
<dbReference type="GO" id="GO:0000981">
    <property type="term" value="F:DNA-binding transcription factor activity, RNA polymerase II-specific"/>
    <property type="evidence" value="ECO:0007669"/>
    <property type="project" value="InterPro"/>
</dbReference>
<comment type="caution">
    <text evidence="6">The sequence shown here is derived from an EMBL/GenBank/DDBJ whole genome shotgun (WGS) entry which is preliminary data.</text>
</comment>
<dbReference type="GO" id="GO:0005634">
    <property type="term" value="C:nucleus"/>
    <property type="evidence" value="ECO:0007669"/>
    <property type="project" value="UniProtKB-SubCell"/>
</dbReference>
<evidence type="ECO:0000256" key="3">
    <source>
        <dbReference type="ARBA" id="ARBA00023015"/>
    </source>
</evidence>
<dbReference type="RefSeq" id="XP_013264934.1">
    <property type="nucleotide sequence ID" value="XM_013409480.1"/>
</dbReference>
<keyword evidence="2" id="KW-0479">Metal-binding</keyword>
<sequence>MTPQFSLQADPFEIDRELTLDYIERFFTFVDKQISLAIPKASFVPWVRNCKHKSLSDQMMIYAVMAVGSVFVEDSTPHTWTSVLSENVQEGINQCGGILTFQLAATYLLSTLLAISRGEYKRAWNSSGSTIRTILGLQFNTEAGISAASRSGAWESLFEITTLVDSPLSDYDLCLPRIGNPFQSREAIDLESLRPLETAECNPGPADRSGDLETFGHLIQIAAMFHEVVKFSYHQQYHRTSADVKTFLSFYGEIETRLNIWKKSLHKAPNQSGKKLCFFNLQILYHYANLHLHRYVCHAALDPVANAGHVRAAYSNAHQILELVQYLNSDEKTKNSLTDLKITSPCIEYAITTGLDVLTAAGKVSDLINSGKIMSVIASGLEVLDDLARFSYSAQRQRDLVKRRLTTMLKVMTRRSWDRRRAFYFKNPILLRYGMDQDIVYGITRLEYIQAMDLQDGITADDFFELMEDA</sequence>
<dbReference type="HOGENOM" id="CLU_008335_2_0_1"/>
<dbReference type="PANTHER" id="PTHR47338:SF11">
    <property type="entry name" value="ZN(II)2CYS6 TRANSCRIPTION FACTOR (EUROFUNG)"/>
    <property type="match status" value="1"/>
</dbReference>
<dbReference type="PANTHER" id="PTHR47338">
    <property type="entry name" value="ZN(II)2CYS6 TRANSCRIPTION FACTOR (EUROFUNG)-RELATED"/>
    <property type="match status" value="1"/>
</dbReference>
<keyword evidence="7" id="KW-1185">Reference proteome</keyword>
<evidence type="ECO:0008006" key="8">
    <source>
        <dbReference type="Google" id="ProtNLM"/>
    </source>
</evidence>
<evidence type="ECO:0000256" key="2">
    <source>
        <dbReference type="ARBA" id="ARBA00022723"/>
    </source>
</evidence>
<dbReference type="Proteomes" id="UP000027920">
    <property type="component" value="Unassembled WGS sequence"/>
</dbReference>
<evidence type="ECO:0000256" key="5">
    <source>
        <dbReference type="ARBA" id="ARBA00023242"/>
    </source>
</evidence>
<keyword evidence="3" id="KW-0805">Transcription regulation</keyword>
<proteinExistence type="predicted"/>
<evidence type="ECO:0000313" key="7">
    <source>
        <dbReference type="Proteomes" id="UP000027920"/>
    </source>
</evidence>
<dbReference type="InterPro" id="IPR050815">
    <property type="entry name" value="TF_fung"/>
</dbReference>
<evidence type="ECO:0000256" key="4">
    <source>
        <dbReference type="ARBA" id="ARBA00023163"/>
    </source>
</evidence>
<dbReference type="AlphaFoldDB" id="A0A072PQI2"/>
<dbReference type="EMBL" id="AMGV01000001">
    <property type="protein sequence ID" value="KEF62344.1"/>
    <property type="molecule type" value="Genomic_DNA"/>
</dbReference>
<dbReference type="GO" id="GO:0046872">
    <property type="term" value="F:metal ion binding"/>
    <property type="evidence" value="ECO:0007669"/>
    <property type="project" value="UniProtKB-KW"/>
</dbReference>
<gene>
    <name evidence="6" type="ORF">A1O9_00316</name>
</gene>
<reference evidence="6 7" key="1">
    <citation type="submission" date="2013-03" db="EMBL/GenBank/DDBJ databases">
        <title>The Genome Sequence of Exophiala aquamarina CBS 119918.</title>
        <authorList>
            <consortium name="The Broad Institute Genomics Platform"/>
            <person name="Cuomo C."/>
            <person name="de Hoog S."/>
            <person name="Gorbushina A."/>
            <person name="Walker B."/>
            <person name="Young S.K."/>
            <person name="Zeng Q."/>
            <person name="Gargeya S."/>
            <person name="Fitzgerald M."/>
            <person name="Haas B."/>
            <person name="Abouelleil A."/>
            <person name="Allen A.W."/>
            <person name="Alvarado L."/>
            <person name="Arachchi H.M."/>
            <person name="Berlin A.M."/>
            <person name="Chapman S.B."/>
            <person name="Gainer-Dewar J."/>
            <person name="Goldberg J."/>
            <person name="Griggs A."/>
            <person name="Gujja S."/>
            <person name="Hansen M."/>
            <person name="Howarth C."/>
            <person name="Imamovic A."/>
            <person name="Ireland A."/>
            <person name="Larimer J."/>
            <person name="McCowan C."/>
            <person name="Murphy C."/>
            <person name="Pearson M."/>
            <person name="Poon T.W."/>
            <person name="Priest M."/>
            <person name="Roberts A."/>
            <person name="Saif S."/>
            <person name="Shea T."/>
            <person name="Sisk P."/>
            <person name="Sykes S."/>
            <person name="Wortman J."/>
            <person name="Nusbaum C."/>
            <person name="Birren B."/>
        </authorList>
    </citation>
    <scope>NUCLEOTIDE SEQUENCE [LARGE SCALE GENOMIC DNA]</scope>
    <source>
        <strain evidence="6 7">CBS 119918</strain>
    </source>
</reference>
<keyword evidence="5" id="KW-0539">Nucleus</keyword>
<dbReference type="OrthoDB" id="5426798at2759"/>
<accession>A0A072PQI2</accession>
<comment type="subcellular location">
    <subcellularLocation>
        <location evidence="1">Nucleus</location>
    </subcellularLocation>
</comment>